<gene>
    <name evidence="1" type="ORF">HAX54_035833</name>
</gene>
<evidence type="ECO:0000313" key="2">
    <source>
        <dbReference type="Proteomes" id="UP000823775"/>
    </source>
</evidence>
<comment type="caution">
    <text evidence="1">The sequence shown here is derived from an EMBL/GenBank/DDBJ whole genome shotgun (WGS) entry which is preliminary data.</text>
</comment>
<protein>
    <submittedName>
        <fullName evidence="1">Uncharacterized protein</fullName>
    </submittedName>
</protein>
<accession>A0ABS8RM83</accession>
<name>A0ABS8RM83_DATST</name>
<dbReference type="EMBL" id="JACEIK010000047">
    <property type="protein sequence ID" value="MCD7447902.1"/>
    <property type="molecule type" value="Genomic_DNA"/>
</dbReference>
<keyword evidence="2" id="KW-1185">Reference proteome</keyword>
<proteinExistence type="predicted"/>
<organism evidence="1 2">
    <name type="scientific">Datura stramonium</name>
    <name type="common">Jimsonweed</name>
    <name type="synonym">Common thornapple</name>
    <dbReference type="NCBI Taxonomy" id="4076"/>
    <lineage>
        <taxon>Eukaryota</taxon>
        <taxon>Viridiplantae</taxon>
        <taxon>Streptophyta</taxon>
        <taxon>Embryophyta</taxon>
        <taxon>Tracheophyta</taxon>
        <taxon>Spermatophyta</taxon>
        <taxon>Magnoliopsida</taxon>
        <taxon>eudicotyledons</taxon>
        <taxon>Gunneridae</taxon>
        <taxon>Pentapetalae</taxon>
        <taxon>asterids</taxon>
        <taxon>lamiids</taxon>
        <taxon>Solanales</taxon>
        <taxon>Solanaceae</taxon>
        <taxon>Solanoideae</taxon>
        <taxon>Datureae</taxon>
        <taxon>Datura</taxon>
    </lineage>
</organism>
<reference evidence="1 2" key="1">
    <citation type="journal article" date="2021" name="BMC Genomics">
        <title>Datura genome reveals duplications of psychoactive alkaloid biosynthetic genes and high mutation rate following tissue culture.</title>
        <authorList>
            <person name="Rajewski A."/>
            <person name="Carter-House D."/>
            <person name="Stajich J."/>
            <person name="Litt A."/>
        </authorList>
    </citation>
    <scope>NUCLEOTIDE SEQUENCE [LARGE SCALE GENOMIC DNA]</scope>
    <source>
        <strain evidence="1">AR-01</strain>
    </source>
</reference>
<dbReference type="Proteomes" id="UP000823775">
    <property type="component" value="Unassembled WGS sequence"/>
</dbReference>
<evidence type="ECO:0000313" key="1">
    <source>
        <dbReference type="EMBL" id="MCD7447902.1"/>
    </source>
</evidence>
<sequence>MVYLYGLRINIPGIALTLSRYIYIKTKSADRCQAQAGTSFLSPPLAAEIRAGGSWTIASEYIYYVGRWKLLQVVKHKEFAKTEGEKSYFQLENHIFFEEFCRVRDLCRRKLNVLGGNGMGEFHIEDHPSLDLDDCGDDRRDHHQLFDARNKNNEQ</sequence>